<dbReference type="GO" id="GO:0016791">
    <property type="term" value="F:phosphatase activity"/>
    <property type="evidence" value="ECO:0007669"/>
    <property type="project" value="TreeGrafter"/>
</dbReference>
<comment type="caution">
    <text evidence="2">The sequence shown here is derived from an EMBL/GenBank/DDBJ whole genome shotgun (WGS) entry which is preliminary data.</text>
</comment>
<dbReference type="Gene3D" id="3.40.50.1240">
    <property type="entry name" value="Phosphoglycerate mutase-like"/>
    <property type="match status" value="1"/>
</dbReference>
<dbReference type="STRING" id="2018661.A0A2A2L5U6"/>
<evidence type="ECO:0000313" key="3">
    <source>
        <dbReference type="Proteomes" id="UP000218231"/>
    </source>
</evidence>
<dbReference type="EMBL" id="LIAE01007173">
    <property type="protein sequence ID" value="PAV81437.1"/>
    <property type="molecule type" value="Genomic_DNA"/>
</dbReference>
<dbReference type="Proteomes" id="UP000218231">
    <property type="component" value="Unassembled WGS sequence"/>
</dbReference>
<organism evidence="2 3">
    <name type="scientific">Diploscapter pachys</name>
    <dbReference type="NCBI Taxonomy" id="2018661"/>
    <lineage>
        <taxon>Eukaryota</taxon>
        <taxon>Metazoa</taxon>
        <taxon>Ecdysozoa</taxon>
        <taxon>Nematoda</taxon>
        <taxon>Chromadorea</taxon>
        <taxon>Rhabditida</taxon>
        <taxon>Rhabditina</taxon>
        <taxon>Rhabditomorpha</taxon>
        <taxon>Rhabditoidea</taxon>
        <taxon>Rhabditidae</taxon>
        <taxon>Diploscapter</taxon>
    </lineage>
</organism>
<sequence>MVKSNIPISGGLPYPNDPYTAKDWPNGWNQITERGVQQLHRLGQFLRTRYIDTGFVSEKFNTSQIYIRSSDADRALASAQAVVTGMFSAEESINSTSWLPVPIHATSPGFPDPYCKATSIDCPLQHKLEDETNKEGGKIYDEQYKELFKFLENATGIKNFNFEDVDSVYNIQRELWNGLVDKQPSWINQTWPQYNNRTTMDIITELNSHLSQNQANSFEKAKAVTGLTLYNWLQNIMQATEGKAKQKMLLFSSHDGTLSSLLYSLSVANGLTVPYSAAIIMEVYSDNNSSRNQVEVFLSRS</sequence>
<accession>A0A2A2L5U6</accession>
<dbReference type="OrthoDB" id="258392at2759"/>
<evidence type="ECO:0000313" key="2">
    <source>
        <dbReference type="EMBL" id="PAV81437.1"/>
    </source>
</evidence>
<proteinExistence type="inferred from homology"/>
<comment type="similarity">
    <text evidence="1">Belongs to the histidine acid phosphatase family.</text>
</comment>
<dbReference type="InterPro" id="IPR050645">
    <property type="entry name" value="Histidine_acid_phosphatase"/>
</dbReference>
<dbReference type="InterPro" id="IPR029033">
    <property type="entry name" value="His_PPase_superfam"/>
</dbReference>
<dbReference type="CDD" id="cd07061">
    <property type="entry name" value="HP_HAP_like"/>
    <property type="match status" value="1"/>
</dbReference>
<protein>
    <recommendedName>
        <fullName evidence="4">Histidine acid phosphatase</fullName>
    </recommendedName>
</protein>
<reference evidence="2 3" key="1">
    <citation type="journal article" date="2017" name="Curr. Biol.">
        <title>Genome architecture and evolution of a unichromosomal asexual nematode.</title>
        <authorList>
            <person name="Fradin H."/>
            <person name="Zegar C."/>
            <person name="Gutwein M."/>
            <person name="Lucas J."/>
            <person name="Kovtun M."/>
            <person name="Corcoran D."/>
            <person name="Baugh L.R."/>
            <person name="Kiontke K."/>
            <person name="Gunsalus K."/>
            <person name="Fitch D.H."/>
            <person name="Piano F."/>
        </authorList>
    </citation>
    <scope>NUCLEOTIDE SEQUENCE [LARGE SCALE GENOMIC DNA]</scope>
    <source>
        <strain evidence="2">PF1309</strain>
    </source>
</reference>
<dbReference type="SUPFAM" id="SSF53254">
    <property type="entry name" value="Phosphoglycerate mutase-like"/>
    <property type="match status" value="1"/>
</dbReference>
<dbReference type="AlphaFoldDB" id="A0A2A2L5U6"/>
<name>A0A2A2L5U6_9BILA</name>
<dbReference type="PANTHER" id="PTHR11567:SF34">
    <property type="entry name" value="INTESTINAL ACID PHOSPHATASE"/>
    <property type="match status" value="1"/>
</dbReference>
<dbReference type="PANTHER" id="PTHR11567">
    <property type="entry name" value="ACID PHOSPHATASE-RELATED"/>
    <property type="match status" value="1"/>
</dbReference>
<dbReference type="Pfam" id="PF00328">
    <property type="entry name" value="His_Phos_2"/>
    <property type="match status" value="1"/>
</dbReference>
<evidence type="ECO:0008006" key="4">
    <source>
        <dbReference type="Google" id="ProtNLM"/>
    </source>
</evidence>
<evidence type="ECO:0000256" key="1">
    <source>
        <dbReference type="ARBA" id="ARBA00005375"/>
    </source>
</evidence>
<keyword evidence="3" id="KW-1185">Reference proteome</keyword>
<dbReference type="InterPro" id="IPR000560">
    <property type="entry name" value="His_Pase_clade-2"/>
</dbReference>
<gene>
    <name evidence="2" type="ORF">WR25_13214</name>
</gene>